<feature type="chain" id="PRO_5004081649" description="Putative auto-transporter adhesin head GIN domain-containing protein" evidence="2">
    <location>
        <begin position="19"/>
        <end position="236"/>
    </location>
</feature>
<dbReference type="PANTHER" id="PTHR39200:SF1">
    <property type="entry name" value="AUTO-TRANSPORTER ADHESIN HEAD GIN DOMAIN-CONTAINING PROTEIN-RELATED"/>
    <property type="match status" value="1"/>
</dbReference>
<evidence type="ECO:0000256" key="2">
    <source>
        <dbReference type="SAM" id="SignalP"/>
    </source>
</evidence>
<dbReference type="InterPro" id="IPR021255">
    <property type="entry name" value="DUF2807"/>
</dbReference>
<proteinExistence type="predicted"/>
<dbReference type="Proteomes" id="UP000012024">
    <property type="component" value="Unassembled WGS sequence"/>
</dbReference>
<keyword evidence="2" id="KW-0732">Signal</keyword>
<evidence type="ECO:0000313" key="5">
    <source>
        <dbReference type="Proteomes" id="UP000012024"/>
    </source>
</evidence>
<gene>
    <name evidence="4" type="ORF">D778_01354</name>
</gene>
<comment type="caution">
    <text evidence="4">The sequence shown here is derived from an EMBL/GenBank/DDBJ whole genome shotgun (WGS) entry which is preliminary data.</text>
</comment>
<dbReference type="eggNOG" id="COG3595">
    <property type="taxonomic scope" value="Bacteria"/>
</dbReference>
<dbReference type="PATRIC" id="fig|1137281.3.peg.2711"/>
<keyword evidence="5" id="KW-1185">Reference proteome</keyword>
<dbReference type="RefSeq" id="WP_007651620.1">
    <property type="nucleotide sequence ID" value="NZ_ANLA01000024.1"/>
</dbReference>
<evidence type="ECO:0000313" key="4">
    <source>
        <dbReference type="EMBL" id="EMQ93944.1"/>
    </source>
</evidence>
<feature type="signal peptide" evidence="2">
    <location>
        <begin position="1"/>
        <end position="18"/>
    </location>
</feature>
<dbReference type="Gene3D" id="2.160.20.120">
    <property type="match status" value="1"/>
</dbReference>
<dbReference type="Pfam" id="PF10988">
    <property type="entry name" value="DUF2807"/>
    <property type="match status" value="1"/>
</dbReference>
<name>M7MWS4_9FLAO</name>
<dbReference type="GeneID" id="98642526"/>
<accession>M7MWS4</accession>
<evidence type="ECO:0000259" key="3">
    <source>
        <dbReference type="Pfam" id="PF10988"/>
    </source>
</evidence>
<dbReference type="PANTHER" id="PTHR39200">
    <property type="entry name" value="HYPOTHETICAL EXPORTED PROTEIN"/>
    <property type="match status" value="1"/>
</dbReference>
<dbReference type="EMBL" id="ANLA01000024">
    <property type="protein sequence ID" value="EMQ93944.1"/>
    <property type="molecule type" value="Genomic_DNA"/>
</dbReference>
<dbReference type="OrthoDB" id="5585143at2"/>
<protein>
    <recommendedName>
        <fullName evidence="3">Putative auto-transporter adhesin head GIN domain-containing protein</fullName>
    </recommendedName>
</protein>
<dbReference type="AlphaFoldDB" id="M7MWS4"/>
<organism evidence="4 5">
    <name type="scientific">Xanthomarina gelatinilytica</name>
    <dbReference type="NCBI Taxonomy" id="1137281"/>
    <lineage>
        <taxon>Bacteria</taxon>
        <taxon>Pseudomonadati</taxon>
        <taxon>Bacteroidota</taxon>
        <taxon>Flavobacteriia</taxon>
        <taxon>Flavobacteriales</taxon>
        <taxon>Flavobacteriaceae</taxon>
        <taxon>Xanthomarina</taxon>
    </lineage>
</organism>
<sequence>MKKIILIITVLISSFSFAQKVKGNGNVTSKTRTTADYNAISCSGFMDFELIKGTEGAIKIEGEANLLNYIITEVKDNKLMVKTKDRVNLKPSPNKGIKITIPFQDIDEVSLSGSGDLWCKDIIITTDLKVSLAGSGDVTLILKTDTLKCDLTGSGDIKLKGSTNNLEATLTGSGDLNASSVTSDYTEVSVTGSGNANVTSNKYLKARVTGSGDIEYTGNPEKEDTKVAGSGSISKD</sequence>
<reference evidence="4 5" key="1">
    <citation type="submission" date="2012-12" db="EMBL/GenBank/DDBJ databases">
        <title>Genome assembly of Formosa sp. AK20.</title>
        <authorList>
            <person name="Kumar R."/>
            <person name="Khatri I."/>
            <person name="Vaidya B."/>
            <person name="Subramanian S."/>
            <person name="Pinnaka A."/>
        </authorList>
    </citation>
    <scope>NUCLEOTIDE SEQUENCE [LARGE SCALE GENOMIC DNA]</scope>
    <source>
        <strain evidence="4 5">AK20</strain>
    </source>
</reference>
<evidence type="ECO:0000256" key="1">
    <source>
        <dbReference type="SAM" id="MobiDB-lite"/>
    </source>
</evidence>
<feature type="region of interest" description="Disordered" evidence="1">
    <location>
        <begin position="213"/>
        <end position="236"/>
    </location>
</feature>
<feature type="domain" description="Putative auto-transporter adhesin head GIN" evidence="3">
    <location>
        <begin position="36"/>
        <end position="220"/>
    </location>
</feature>